<proteinExistence type="predicted"/>
<sequence>MSVDEAQSTGITKTKERIVEDKNEYIVEKESEKIIEDKIQIATNTNNVQELIEPENNCLVTSNNNQTTPSLEISATSSDRDYTPPKLVDYSNSDSDEMPTKSNKRKKKVSSSKSCLVWRKK</sequence>
<reference evidence="2" key="1">
    <citation type="submission" date="2022-03" db="EMBL/GenBank/DDBJ databases">
        <authorList>
            <person name="Sayadi A."/>
        </authorList>
    </citation>
    <scope>NUCLEOTIDE SEQUENCE</scope>
</reference>
<evidence type="ECO:0000256" key="1">
    <source>
        <dbReference type="SAM" id="MobiDB-lite"/>
    </source>
</evidence>
<comment type="caution">
    <text evidence="2">The sequence shown here is derived from an EMBL/GenBank/DDBJ whole genome shotgun (WGS) entry which is preliminary data.</text>
</comment>
<name>A0A9P0KJV4_ACAOB</name>
<dbReference type="AlphaFoldDB" id="A0A9P0KJV4"/>
<protein>
    <submittedName>
        <fullName evidence="2">Uncharacterized protein</fullName>
    </submittedName>
</protein>
<gene>
    <name evidence="2" type="ORF">ACAOBT_LOCUS12703</name>
</gene>
<evidence type="ECO:0000313" key="2">
    <source>
        <dbReference type="EMBL" id="CAH1977509.1"/>
    </source>
</evidence>
<dbReference type="EMBL" id="CAKOFQ010006860">
    <property type="protein sequence ID" value="CAH1977509.1"/>
    <property type="molecule type" value="Genomic_DNA"/>
</dbReference>
<accession>A0A9P0KJV4</accession>
<organism evidence="2 3">
    <name type="scientific">Acanthoscelides obtectus</name>
    <name type="common">Bean weevil</name>
    <name type="synonym">Bruchus obtectus</name>
    <dbReference type="NCBI Taxonomy" id="200917"/>
    <lineage>
        <taxon>Eukaryota</taxon>
        <taxon>Metazoa</taxon>
        <taxon>Ecdysozoa</taxon>
        <taxon>Arthropoda</taxon>
        <taxon>Hexapoda</taxon>
        <taxon>Insecta</taxon>
        <taxon>Pterygota</taxon>
        <taxon>Neoptera</taxon>
        <taxon>Endopterygota</taxon>
        <taxon>Coleoptera</taxon>
        <taxon>Polyphaga</taxon>
        <taxon>Cucujiformia</taxon>
        <taxon>Chrysomeloidea</taxon>
        <taxon>Chrysomelidae</taxon>
        <taxon>Bruchinae</taxon>
        <taxon>Bruchini</taxon>
        <taxon>Acanthoscelides</taxon>
    </lineage>
</organism>
<feature type="region of interest" description="Disordered" evidence="1">
    <location>
        <begin position="59"/>
        <end position="121"/>
    </location>
</feature>
<dbReference type="Proteomes" id="UP001152888">
    <property type="component" value="Unassembled WGS sequence"/>
</dbReference>
<keyword evidence="3" id="KW-1185">Reference proteome</keyword>
<evidence type="ECO:0000313" key="3">
    <source>
        <dbReference type="Proteomes" id="UP001152888"/>
    </source>
</evidence>
<feature type="compositionally biased region" description="Polar residues" evidence="1">
    <location>
        <begin position="59"/>
        <end position="77"/>
    </location>
</feature>